<evidence type="ECO:0000313" key="2">
    <source>
        <dbReference type="Proteomes" id="UP000622890"/>
    </source>
</evidence>
<name>A0A934SSE0_9BURK</name>
<dbReference type="AlphaFoldDB" id="A0A934SSE0"/>
<gene>
    <name evidence="1" type="ORF">JJB74_06765</name>
</gene>
<comment type="caution">
    <text evidence="1">The sequence shown here is derived from an EMBL/GenBank/DDBJ whole genome shotgun (WGS) entry which is preliminary data.</text>
</comment>
<organism evidence="1 2">
    <name type="scientific">Noviherbaspirillum pedocola</name>
    <dbReference type="NCBI Taxonomy" id="2801341"/>
    <lineage>
        <taxon>Bacteria</taxon>
        <taxon>Pseudomonadati</taxon>
        <taxon>Pseudomonadota</taxon>
        <taxon>Betaproteobacteria</taxon>
        <taxon>Burkholderiales</taxon>
        <taxon>Oxalobacteraceae</taxon>
        <taxon>Noviherbaspirillum</taxon>
    </lineage>
</organism>
<dbReference type="EMBL" id="JAEPBG010000002">
    <property type="protein sequence ID" value="MBK4734301.1"/>
    <property type="molecule type" value="Genomic_DNA"/>
</dbReference>
<keyword evidence="2" id="KW-1185">Reference proteome</keyword>
<sequence length="359" mass="40189">MKVDALILQVLREPRRAATLSLAQWDLLLRQARAANLLARLAWLMEAHDLDAHLPPQALLHLRGARLVAARHRQAALWEIEQVRAALAGAGLPTILLKGAAYVAADLPCAHGRLFSDIDVLVPKAQINAAEAALMLHGWGSTHHDAYDQRYYRQWMHELPPMQHGKRMTVVDVHHAILPFTARSKPDSAKLIAAARPIAARPELKTLAPVDMVLHSACHLFHEEELHHGLRDLADLDALLRAFGDDPAFWKTLPARSRELDLARPLYYALRYARRMLDTPVPEEVMRDAARGAPAWPVRMLMDGLYGRALQSPHASCADGLTGVARRLLFVRAHWLRMPVGLLVRHLGHKVVAERSEEK</sequence>
<proteinExistence type="predicted"/>
<dbReference type="InterPro" id="IPR039498">
    <property type="entry name" value="NTP_transf_5"/>
</dbReference>
<reference evidence="1" key="1">
    <citation type="submission" date="2021-01" db="EMBL/GenBank/DDBJ databases">
        <title>Genome sequence of strain Noviherbaspirillum sp. DKR-6.</title>
        <authorList>
            <person name="Chaudhary D.K."/>
        </authorList>
    </citation>
    <scope>NUCLEOTIDE SEQUENCE</scope>
    <source>
        <strain evidence="1">DKR-6</strain>
    </source>
</reference>
<protein>
    <submittedName>
        <fullName evidence="1">Nucleotidyltransferase family protein</fullName>
    </submittedName>
</protein>
<dbReference type="RefSeq" id="WP_200591056.1">
    <property type="nucleotide sequence ID" value="NZ_JAEPBG010000002.1"/>
</dbReference>
<evidence type="ECO:0000313" key="1">
    <source>
        <dbReference type="EMBL" id="MBK4734301.1"/>
    </source>
</evidence>
<accession>A0A934SSE0</accession>
<dbReference type="Pfam" id="PF14907">
    <property type="entry name" value="NTP_transf_5"/>
    <property type="match status" value="1"/>
</dbReference>
<dbReference type="Proteomes" id="UP000622890">
    <property type="component" value="Unassembled WGS sequence"/>
</dbReference>